<feature type="compositionally biased region" description="Basic and acidic residues" evidence="1">
    <location>
        <begin position="42"/>
        <end position="55"/>
    </location>
</feature>
<evidence type="ECO:0000256" key="1">
    <source>
        <dbReference type="SAM" id="MobiDB-lite"/>
    </source>
</evidence>
<gene>
    <name evidence="2" type="ORF">L596_027085</name>
</gene>
<comment type="caution">
    <text evidence="2">The sequence shown here is derived from an EMBL/GenBank/DDBJ whole genome shotgun (WGS) entry which is preliminary data.</text>
</comment>
<sequence>MSITRKKGFGVVVPSRQEKRAPLRGGVDTGAVADGRRKTKVALKERHPSGWEEGGRPAAPNVYEKLRRPVTREL</sequence>
<dbReference type="AlphaFoldDB" id="A0A4U5M3B1"/>
<feature type="region of interest" description="Disordered" evidence="1">
    <location>
        <begin position="37"/>
        <end position="59"/>
    </location>
</feature>
<keyword evidence="3" id="KW-1185">Reference proteome</keyword>
<protein>
    <submittedName>
        <fullName evidence="2">Uncharacterized protein</fullName>
    </submittedName>
</protein>
<dbReference type="EMBL" id="AZBU02000010">
    <property type="protein sequence ID" value="TKR63230.1"/>
    <property type="molecule type" value="Genomic_DNA"/>
</dbReference>
<organism evidence="2 3">
    <name type="scientific">Steinernema carpocapsae</name>
    <name type="common">Entomopathogenic nematode</name>
    <dbReference type="NCBI Taxonomy" id="34508"/>
    <lineage>
        <taxon>Eukaryota</taxon>
        <taxon>Metazoa</taxon>
        <taxon>Ecdysozoa</taxon>
        <taxon>Nematoda</taxon>
        <taxon>Chromadorea</taxon>
        <taxon>Rhabditida</taxon>
        <taxon>Tylenchina</taxon>
        <taxon>Panagrolaimomorpha</taxon>
        <taxon>Strongyloidoidea</taxon>
        <taxon>Steinernematidae</taxon>
        <taxon>Steinernema</taxon>
    </lineage>
</organism>
<evidence type="ECO:0000313" key="3">
    <source>
        <dbReference type="Proteomes" id="UP000298663"/>
    </source>
</evidence>
<proteinExistence type="predicted"/>
<reference evidence="2 3" key="2">
    <citation type="journal article" date="2019" name="G3 (Bethesda)">
        <title>Hybrid Assembly of the Genome of the Entomopathogenic Nematode Steinernema carpocapsae Identifies the X-Chromosome.</title>
        <authorList>
            <person name="Serra L."/>
            <person name="Macchietto M."/>
            <person name="Macias-Munoz A."/>
            <person name="McGill C.J."/>
            <person name="Rodriguez I.M."/>
            <person name="Rodriguez B."/>
            <person name="Murad R."/>
            <person name="Mortazavi A."/>
        </authorList>
    </citation>
    <scope>NUCLEOTIDE SEQUENCE [LARGE SCALE GENOMIC DNA]</scope>
    <source>
        <strain evidence="2 3">ALL</strain>
    </source>
</reference>
<evidence type="ECO:0000313" key="2">
    <source>
        <dbReference type="EMBL" id="TKR63230.1"/>
    </source>
</evidence>
<accession>A0A4U5M3B1</accession>
<reference evidence="2 3" key="1">
    <citation type="journal article" date="2015" name="Genome Biol.">
        <title>Comparative genomics of Steinernema reveals deeply conserved gene regulatory networks.</title>
        <authorList>
            <person name="Dillman A.R."/>
            <person name="Macchietto M."/>
            <person name="Porter C.F."/>
            <person name="Rogers A."/>
            <person name="Williams B."/>
            <person name="Antoshechkin I."/>
            <person name="Lee M.M."/>
            <person name="Goodwin Z."/>
            <person name="Lu X."/>
            <person name="Lewis E.E."/>
            <person name="Goodrich-Blair H."/>
            <person name="Stock S.P."/>
            <person name="Adams B.J."/>
            <person name="Sternberg P.W."/>
            <person name="Mortazavi A."/>
        </authorList>
    </citation>
    <scope>NUCLEOTIDE SEQUENCE [LARGE SCALE GENOMIC DNA]</scope>
    <source>
        <strain evidence="2 3">ALL</strain>
    </source>
</reference>
<dbReference type="Proteomes" id="UP000298663">
    <property type="component" value="Unassembled WGS sequence"/>
</dbReference>
<name>A0A4U5M3B1_STECR</name>